<organism evidence="2 3">
    <name type="scientific">Denitromonas halophila</name>
    <dbReference type="NCBI Taxonomy" id="1629404"/>
    <lineage>
        <taxon>Bacteria</taxon>
        <taxon>Pseudomonadati</taxon>
        <taxon>Pseudomonadota</taxon>
        <taxon>Betaproteobacteria</taxon>
        <taxon>Rhodocyclales</taxon>
        <taxon>Zoogloeaceae</taxon>
        <taxon>Denitromonas</taxon>
    </lineage>
</organism>
<dbReference type="SUPFAM" id="SSF51182">
    <property type="entry name" value="RmlC-like cupins"/>
    <property type="match status" value="1"/>
</dbReference>
<dbReference type="OrthoDB" id="1551122at2"/>
<dbReference type="InterPro" id="IPR013096">
    <property type="entry name" value="Cupin_2"/>
</dbReference>
<proteinExistence type="predicted"/>
<dbReference type="Gene3D" id="2.60.120.10">
    <property type="entry name" value="Jelly Rolls"/>
    <property type="match status" value="1"/>
</dbReference>
<dbReference type="RefSeq" id="WP_144310785.1">
    <property type="nucleotide sequence ID" value="NZ_VMNK01000016.1"/>
</dbReference>
<name>A0A557QIG7_9RHOO</name>
<dbReference type="CDD" id="cd02222">
    <property type="entry name" value="cupin_TM1459-like"/>
    <property type="match status" value="1"/>
</dbReference>
<feature type="domain" description="Cupin type-2" evidence="1">
    <location>
        <begin position="51"/>
        <end position="118"/>
    </location>
</feature>
<dbReference type="InterPro" id="IPR014710">
    <property type="entry name" value="RmlC-like_jellyroll"/>
</dbReference>
<keyword evidence="3" id="KW-1185">Reference proteome</keyword>
<evidence type="ECO:0000313" key="3">
    <source>
        <dbReference type="Proteomes" id="UP000319502"/>
    </source>
</evidence>
<dbReference type="Pfam" id="PF07883">
    <property type="entry name" value="Cupin_2"/>
    <property type="match status" value="1"/>
</dbReference>
<evidence type="ECO:0000313" key="2">
    <source>
        <dbReference type="EMBL" id="TVO52700.1"/>
    </source>
</evidence>
<gene>
    <name evidence="2" type="ORF">FHP91_17350</name>
</gene>
<accession>A0A557QIG7</accession>
<reference evidence="2 3" key="1">
    <citation type="submission" date="2019-07" db="EMBL/GenBank/DDBJ databases">
        <title>The pathways for chlorine oxyanion respiration interact through the shared metabolite chlorate.</title>
        <authorList>
            <person name="Barnum T.P."/>
            <person name="Cheng Y."/>
            <person name="Hill K.A."/>
            <person name="Lucas L.N."/>
            <person name="Carlson H.K."/>
            <person name="Coates J.D."/>
        </authorList>
    </citation>
    <scope>NUCLEOTIDE SEQUENCE [LARGE SCALE GENOMIC DNA]</scope>
    <source>
        <strain evidence="2 3">SFB-3</strain>
    </source>
</reference>
<protein>
    <submittedName>
        <fullName evidence="2">Cupin domain-containing protein</fullName>
    </submittedName>
</protein>
<dbReference type="EMBL" id="VMNK01000016">
    <property type="protein sequence ID" value="TVO52700.1"/>
    <property type="molecule type" value="Genomic_DNA"/>
</dbReference>
<comment type="caution">
    <text evidence="2">The sequence shown here is derived from an EMBL/GenBank/DDBJ whole genome shotgun (WGS) entry which is preliminary data.</text>
</comment>
<dbReference type="Proteomes" id="UP000319502">
    <property type="component" value="Unassembled WGS sequence"/>
</dbReference>
<sequence>MDERPIRRALPGYRWDAVEVLAYKAEGAAPFKDVTRQRLFQADDLGCELRYFEVAAEGHSTLERHEHAHAVMVLRGRGACLVGERVQSIGPHDLVHIPAWTWHQFRANGTEPLGFLCMVNAERDRPQLPTAEDLAALKQDPKRAAFIRS</sequence>
<evidence type="ECO:0000259" key="1">
    <source>
        <dbReference type="Pfam" id="PF07883"/>
    </source>
</evidence>
<dbReference type="AlphaFoldDB" id="A0A557QIG7"/>
<dbReference type="InterPro" id="IPR011051">
    <property type="entry name" value="RmlC_Cupin_sf"/>
</dbReference>